<dbReference type="InterPro" id="IPR006143">
    <property type="entry name" value="RND_pump_MFP"/>
</dbReference>
<feature type="domain" description="Multidrug resistance protein MdtA-like barrel-sandwich hybrid" evidence="6">
    <location>
        <begin position="65"/>
        <end position="183"/>
    </location>
</feature>
<evidence type="ECO:0000256" key="3">
    <source>
        <dbReference type="ARBA" id="ARBA00022448"/>
    </source>
</evidence>
<organism evidence="9 10">
    <name type="scientific">Lacibacter sediminis</name>
    <dbReference type="NCBI Taxonomy" id="2760713"/>
    <lineage>
        <taxon>Bacteria</taxon>
        <taxon>Pseudomonadati</taxon>
        <taxon>Bacteroidota</taxon>
        <taxon>Chitinophagia</taxon>
        <taxon>Chitinophagales</taxon>
        <taxon>Chitinophagaceae</taxon>
        <taxon>Lacibacter</taxon>
    </lineage>
</organism>
<feature type="domain" description="Multidrug resistance protein MdtA-like alpha-helical hairpin" evidence="5">
    <location>
        <begin position="99"/>
        <end position="150"/>
    </location>
</feature>
<keyword evidence="3" id="KW-0813">Transport</keyword>
<evidence type="ECO:0000313" key="9">
    <source>
        <dbReference type="EMBL" id="QNA43669.1"/>
    </source>
</evidence>
<reference evidence="10" key="1">
    <citation type="submission" date="2020-08" db="EMBL/GenBank/DDBJ databases">
        <title>Lacibacter sp. S13-6-6 genome sequencing.</title>
        <authorList>
            <person name="Jin L."/>
        </authorList>
    </citation>
    <scope>NUCLEOTIDE SEQUENCE [LARGE SCALE GENOMIC DNA]</scope>
    <source>
        <strain evidence="10">S13-6-6</strain>
    </source>
</reference>
<dbReference type="GO" id="GO:1990281">
    <property type="term" value="C:efflux pump complex"/>
    <property type="evidence" value="ECO:0007669"/>
    <property type="project" value="TreeGrafter"/>
</dbReference>
<dbReference type="Pfam" id="PF25917">
    <property type="entry name" value="BSH_RND"/>
    <property type="match status" value="1"/>
</dbReference>
<dbReference type="EMBL" id="CP060007">
    <property type="protein sequence ID" value="QNA43669.1"/>
    <property type="molecule type" value="Genomic_DNA"/>
</dbReference>
<keyword evidence="10" id="KW-1185">Reference proteome</keyword>
<feature type="coiled-coil region" evidence="4">
    <location>
        <begin position="97"/>
        <end position="124"/>
    </location>
</feature>
<dbReference type="Gene3D" id="2.40.30.170">
    <property type="match status" value="1"/>
</dbReference>
<dbReference type="InterPro" id="IPR058624">
    <property type="entry name" value="MdtA-like_HH"/>
</dbReference>
<accession>A0A7G5XDW6</accession>
<sequence length="347" mass="37693">MRIITLVAAAIFVLAISCKDEKKQSAAAQGGRQQGPMTVVGYIVKTGSVSEPVQLPGTLLPMEETQIQAEVSGRVVSHSINEGAFVNKGALLVKLFDGDLQAQLKKLQVQLQIAEKTEERNKELLKISGISQQDYDLSFLQVSNINADIELLRTNIVKTEIRAPFNGRIGFRNISNGAYITPATIITSLRQVSQMKLQFSVPEKYTSKIRIGQSISFSTEGSNRKFIAKVYATESTVSETTRGLNVRCMVQQNDASLVPGSFAKVDMDFARNDNAILVPAQAILPQARGKKLIVYRDGIAKFVDVQTGIRDSANVEITGGVVPGDTIITTGLLGLKPEAKVKLSKVQ</sequence>
<dbReference type="Gene3D" id="2.40.50.100">
    <property type="match status" value="1"/>
</dbReference>
<dbReference type="Pfam" id="PF25954">
    <property type="entry name" value="Beta-barrel_RND_2"/>
    <property type="match status" value="1"/>
</dbReference>
<dbReference type="InterPro" id="IPR058625">
    <property type="entry name" value="MdtA-like_BSH"/>
</dbReference>
<dbReference type="RefSeq" id="WP_182801931.1">
    <property type="nucleotide sequence ID" value="NZ_CP060007.1"/>
</dbReference>
<dbReference type="NCBIfam" id="TIGR01730">
    <property type="entry name" value="RND_mfp"/>
    <property type="match status" value="1"/>
</dbReference>
<dbReference type="GO" id="GO:0015562">
    <property type="term" value="F:efflux transmembrane transporter activity"/>
    <property type="evidence" value="ECO:0007669"/>
    <property type="project" value="TreeGrafter"/>
</dbReference>
<evidence type="ECO:0000259" key="6">
    <source>
        <dbReference type="Pfam" id="PF25917"/>
    </source>
</evidence>
<evidence type="ECO:0000256" key="2">
    <source>
        <dbReference type="ARBA" id="ARBA00009477"/>
    </source>
</evidence>
<dbReference type="Pfam" id="PF25967">
    <property type="entry name" value="RND-MFP_C"/>
    <property type="match status" value="1"/>
</dbReference>
<dbReference type="SUPFAM" id="SSF111369">
    <property type="entry name" value="HlyD-like secretion proteins"/>
    <property type="match status" value="1"/>
</dbReference>
<dbReference type="InterPro" id="IPR058792">
    <property type="entry name" value="Beta-barrel_RND_2"/>
</dbReference>
<dbReference type="Proteomes" id="UP000515344">
    <property type="component" value="Chromosome"/>
</dbReference>
<dbReference type="Pfam" id="PF25876">
    <property type="entry name" value="HH_MFP_RND"/>
    <property type="match status" value="1"/>
</dbReference>
<evidence type="ECO:0000313" key="10">
    <source>
        <dbReference type="Proteomes" id="UP000515344"/>
    </source>
</evidence>
<dbReference type="Gene3D" id="1.10.287.470">
    <property type="entry name" value="Helix hairpin bin"/>
    <property type="match status" value="1"/>
</dbReference>
<gene>
    <name evidence="9" type="ORF">H4075_16515</name>
</gene>
<name>A0A7G5XDW6_9BACT</name>
<evidence type="ECO:0000256" key="4">
    <source>
        <dbReference type="SAM" id="Coils"/>
    </source>
</evidence>
<dbReference type="PANTHER" id="PTHR30469">
    <property type="entry name" value="MULTIDRUG RESISTANCE PROTEIN MDTA"/>
    <property type="match status" value="1"/>
</dbReference>
<dbReference type="Gene3D" id="2.40.420.20">
    <property type="match status" value="1"/>
</dbReference>
<feature type="domain" description="Multidrug resistance protein MdtA-like C-terminal permuted SH3" evidence="8">
    <location>
        <begin position="274"/>
        <end position="332"/>
    </location>
</feature>
<evidence type="ECO:0000259" key="5">
    <source>
        <dbReference type="Pfam" id="PF25876"/>
    </source>
</evidence>
<dbReference type="PANTHER" id="PTHR30469:SF36">
    <property type="entry name" value="BLL3903 PROTEIN"/>
    <property type="match status" value="1"/>
</dbReference>
<evidence type="ECO:0000256" key="1">
    <source>
        <dbReference type="ARBA" id="ARBA00004196"/>
    </source>
</evidence>
<proteinExistence type="inferred from homology"/>
<feature type="domain" description="CusB-like beta-barrel" evidence="7">
    <location>
        <begin position="197"/>
        <end position="267"/>
    </location>
</feature>
<dbReference type="AlphaFoldDB" id="A0A7G5XDW6"/>
<protein>
    <submittedName>
        <fullName evidence="9">Efflux RND transporter periplasmic adaptor subunit</fullName>
    </submittedName>
</protein>
<evidence type="ECO:0000259" key="8">
    <source>
        <dbReference type="Pfam" id="PF25967"/>
    </source>
</evidence>
<keyword evidence="4" id="KW-0175">Coiled coil</keyword>
<comment type="subcellular location">
    <subcellularLocation>
        <location evidence="1">Cell envelope</location>
    </subcellularLocation>
</comment>
<dbReference type="KEGG" id="lacs:H4075_16515"/>
<dbReference type="PROSITE" id="PS51257">
    <property type="entry name" value="PROKAR_LIPOPROTEIN"/>
    <property type="match status" value="1"/>
</dbReference>
<evidence type="ECO:0000259" key="7">
    <source>
        <dbReference type="Pfam" id="PF25954"/>
    </source>
</evidence>
<dbReference type="InterPro" id="IPR058627">
    <property type="entry name" value="MdtA-like_C"/>
</dbReference>
<comment type="similarity">
    <text evidence="2">Belongs to the membrane fusion protein (MFP) (TC 8.A.1) family.</text>
</comment>